<dbReference type="iPTMnet" id="Q7TMZ1"/>
<feature type="region of interest" description="Disordered" evidence="1">
    <location>
        <begin position="1"/>
        <end position="36"/>
    </location>
</feature>
<dbReference type="EMBL" id="BC054356">
    <property type="protein sequence ID" value="AAH54356.1"/>
    <property type="molecule type" value="mRNA"/>
</dbReference>
<name>Q7TMZ1_MOUSE</name>
<feature type="compositionally biased region" description="Polar residues" evidence="1">
    <location>
        <begin position="1"/>
        <end position="14"/>
    </location>
</feature>
<dbReference type="MGI" id="MGI:1915286">
    <property type="gene designation" value="Zfp706"/>
</dbReference>
<organism evidence="2">
    <name type="scientific">Mus musculus</name>
    <name type="common">Mouse</name>
    <dbReference type="NCBI Taxonomy" id="10090"/>
    <lineage>
        <taxon>Eukaryota</taxon>
        <taxon>Metazoa</taxon>
        <taxon>Chordata</taxon>
        <taxon>Craniata</taxon>
        <taxon>Vertebrata</taxon>
        <taxon>Euteleostomi</taxon>
        <taxon>Mammalia</taxon>
        <taxon>Eutheria</taxon>
        <taxon>Euarchontoglires</taxon>
        <taxon>Glires</taxon>
        <taxon>Rodentia</taxon>
        <taxon>Myomorpha</taxon>
        <taxon>Muroidea</taxon>
        <taxon>Muridae</taxon>
        <taxon>Murinae</taxon>
        <taxon>Mus</taxon>
        <taxon>Mus</taxon>
    </lineage>
</organism>
<dbReference type="AGR" id="MGI:1915286"/>
<dbReference type="AlphaFoldDB" id="Q7TMZ1"/>
<accession>Q7TMZ1</accession>
<sequence>MARGQQKIQSQQKMPKSRLDKRRNKDMTKRLLPKLP</sequence>
<protein>
    <submittedName>
        <fullName evidence="2">Zfp706 protein</fullName>
    </submittedName>
</protein>
<proteinExistence type="evidence at transcript level"/>
<evidence type="ECO:0000256" key="1">
    <source>
        <dbReference type="SAM" id="MobiDB-lite"/>
    </source>
</evidence>
<gene>
    <name evidence="2 3" type="primary">Zfp706</name>
</gene>
<evidence type="ECO:0000313" key="3">
    <source>
        <dbReference type="MGI" id="MGI:1915286"/>
    </source>
</evidence>
<reference evidence="2" key="1">
    <citation type="journal article" date="2004" name="Genome Res.">
        <title>The status, quality, and expansion of the NIH full-length cDNA project: the Mammalian Gene Collection (MGC).</title>
        <authorList>
            <consortium name="The MGC Project Team"/>
            <person name="Gerhard D.S."/>
            <person name="Wagner L."/>
            <person name="Feingold E.A."/>
            <person name="Shenmen C.M."/>
            <person name="Grouse L.H."/>
            <person name="Schuler G."/>
            <person name="Klein S.L."/>
            <person name="Old S."/>
            <person name="Rasooly R."/>
            <person name="Good P."/>
            <person name="Guyer M."/>
            <person name="Peck A.M."/>
            <person name="Derge J.G."/>
            <person name="Lipman D."/>
            <person name="Collins F.S."/>
            <person name="Jang W."/>
            <person name="Sherry S."/>
            <person name="Feolo M."/>
            <person name="Misquitta L."/>
            <person name="Lee E."/>
            <person name="Rotmistrovsky K."/>
            <person name="Greenhut S.F."/>
            <person name="Schaefer C.F."/>
            <person name="Buetow K."/>
            <person name="Bonner T.I."/>
            <person name="Haussler D."/>
            <person name="Kent J."/>
            <person name="Kiekhaus M."/>
            <person name="Furey T."/>
            <person name="Brent M."/>
            <person name="Prange C."/>
            <person name="Schreiber K."/>
            <person name="Shapiro N."/>
            <person name="Bhat N.K."/>
            <person name="Hopkins R.F."/>
            <person name="Hsie F."/>
            <person name="Driscoll T."/>
            <person name="Soares M.B."/>
            <person name="Casavant T.L."/>
            <person name="Scheetz T.E."/>
            <person name="Brown-stein M.J."/>
            <person name="Usdin T.B."/>
            <person name="Toshiyuki S."/>
            <person name="Carninci P."/>
            <person name="Piao Y."/>
            <person name="Dudekula D.B."/>
            <person name="Ko M.S."/>
            <person name="Kawakami K."/>
            <person name="Suzuki Y."/>
            <person name="Sugano S."/>
            <person name="Gruber C.E."/>
            <person name="Smith M.R."/>
            <person name="Simmons B."/>
            <person name="Moore T."/>
            <person name="Waterman R."/>
            <person name="Johnson S.L."/>
            <person name="Ruan Y."/>
            <person name="Wei C.L."/>
            <person name="Mathavan S."/>
            <person name="Gunaratne P.H."/>
            <person name="Wu J."/>
            <person name="Garcia A.M."/>
            <person name="Hulyk S.W."/>
            <person name="Fuh E."/>
            <person name="Yuan Y."/>
            <person name="Sneed A."/>
            <person name="Kowis C."/>
            <person name="Hodgson A."/>
            <person name="Muzny D.M."/>
            <person name="McPherson J."/>
            <person name="Gibbs R.A."/>
            <person name="Fahey J."/>
            <person name="Helton E."/>
            <person name="Ketteman M."/>
            <person name="Madan A."/>
            <person name="Rodrigues S."/>
            <person name="Sanchez A."/>
            <person name="Whiting M."/>
            <person name="Madari A."/>
            <person name="Young A.C."/>
            <person name="Wetherby K.D."/>
            <person name="Granite S.J."/>
            <person name="Kwong P.N."/>
            <person name="Brinkley C.P."/>
            <person name="Pearson R.L."/>
            <person name="Bouffard G.G."/>
            <person name="Blakesly R.W."/>
            <person name="Green E.D."/>
            <person name="Dickson M.C."/>
            <person name="Rodriguez A.C."/>
            <person name="Grimwood J."/>
            <person name="Schmutz J."/>
            <person name="Myers R.M."/>
            <person name="Butterfield Y.S."/>
            <person name="Griffith M."/>
            <person name="Griffith O.L."/>
            <person name="Krzywinski M.I."/>
            <person name="Liao N."/>
            <person name="Morin R."/>
            <person name="Morrin R."/>
            <person name="Palmquist D."/>
            <person name="Petrescu A.S."/>
            <person name="Skalska U."/>
            <person name="Smailus D.E."/>
            <person name="Stott J.M."/>
            <person name="Schnerch A."/>
            <person name="Schein J.E."/>
            <person name="Jones S.J."/>
            <person name="Holt R.A."/>
            <person name="Baross A."/>
            <person name="Marra M.A."/>
            <person name="Clifton S."/>
            <person name="Makowski K.A."/>
            <person name="Bosak S."/>
            <person name="Malek J."/>
        </authorList>
    </citation>
    <scope>NUCLEOTIDE SEQUENCE [LARGE SCALE MRNA]</scope>
    <source>
        <strain evidence="2">Czech II</strain>
        <tissue evidence="2">Mammary tumor metastatized to lung. Tumor arose spontaneously</tissue>
    </source>
</reference>
<evidence type="ECO:0000313" key="2">
    <source>
        <dbReference type="EMBL" id="AAH54356.1"/>
    </source>
</evidence>